<keyword evidence="2" id="KW-1185">Reference proteome</keyword>
<dbReference type="Proteomes" id="UP000515514">
    <property type="component" value="Chromosome"/>
</dbReference>
<reference evidence="1 2" key="1">
    <citation type="submission" date="2020-04" db="EMBL/GenBank/DDBJ databases">
        <title>Genome sequence of Altibacter aquimarinus strain ALE3EI.</title>
        <authorList>
            <person name="Oh H.-M."/>
            <person name="Jang D."/>
        </authorList>
    </citation>
    <scope>NUCLEOTIDE SEQUENCE [LARGE SCALE GENOMIC DNA]</scope>
    <source>
        <strain evidence="1 2">ALE3EI</strain>
    </source>
</reference>
<proteinExistence type="predicted"/>
<organism evidence="1 2">
    <name type="scientific">Constantimarinum furrinae</name>
    <dbReference type="NCBI Taxonomy" id="2562285"/>
    <lineage>
        <taxon>Bacteria</taxon>
        <taxon>Pseudomonadati</taxon>
        <taxon>Bacteroidota</taxon>
        <taxon>Flavobacteriia</taxon>
        <taxon>Flavobacteriales</taxon>
        <taxon>Flavobacteriaceae</taxon>
        <taxon>Altibacter/Constantimarinum group</taxon>
        <taxon>Constantimarinum</taxon>
    </lineage>
</organism>
<gene>
    <name evidence="1" type="ORF">ALE3EI_1707</name>
</gene>
<evidence type="ECO:0000313" key="2">
    <source>
        <dbReference type="Proteomes" id="UP000515514"/>
    </source>
</evidence>
<evidence type="ECO:0000313" key="1">
    <source>
        <dbReference type="EMBL" id="QNJ98258.1"/>
    </source>
</evidence>
<accession>A0A7G8PV92</accession>
<dbReference type="InterPro" id="IPR036567">
    <property type="entry name" value="RHF-like"/>
</dbReference>
<dbReference type="KEGG" id="alti:ALE3EI_1707"/>
<dbReference type="Gene3D" id="3.30.160.100">
    <property type="entry name" value="Ribosome hibernation promotion factor-like"/>
    <property type="match status" value="1"/>
</dbReference>
<dbReference type="EMBL" id="CP052909">
    <property type="protein sequence ID" value="QNJ98258.1"/>
    <property type="molecule type" value="Genomic_DNA"/>
</dbReference>
<dbReference type="InterPro" id="IPR003489">
    <property type="entry name" value="RHF/RaiA"/>
</dbReference>
<dbReference type="SUPFAM" id="SSF69754">
    <property type="entry name" value="Ribosome binding protein Y (YfiA homologue)"/>
    <property type="match status" value="1"/>
</dbReference>
<dbReference type="CDD" id="cd00552">
    <property type="entry name" value="RaiA"/>
    <property type="match status" value="1"/>
</dbReference>
<sequence>MKVNVQTPNFAADSKLINFIERRLTKLEQFYDRIVFADVFLKVQKTSEKQNKIVEVLLSIPGGDLIVKKDAKSFEEGTDECVQSLERQLKKRKQKQRAYL</sequence>
<protein>
    <submittedName>
        <fullName evidence="1">Ribosomal subunit interface protein</fullName>
    </submittedName>
</protein>
<dbReference type="NCBIfam" id="TIGR00741">
    <property type="entry name" value="yfiA"/>
    <property type="match status" value="1"/>
</dbReference>
<dbReference type="RefSeq" id="WP_186987865.1">
    <property type="nucleotide sequence ID" value="NZ_CP052909.1"/>
</dbReference>
<dbReference type="AlphaFoldDB" id="A0A7G8PV92"/>
<dbReference type="Pfam" id="PF02482">
    <property type="entry name" value="Ribosomal_S30AE"/>
    <property type="match status" value="1"/>
</dbReference>
<name>A0A7G8PV92_9FLAO</name>